<dbReference type="PANTHER" id="PTHR46579">
    <property type="entry name" value="F5/8 TYPE C DOMAIN-CONTAINING PROTEIN-RELATED"/>
    <property type="match status" value="1"/>
</dbReference>
<evidence type="ECO:0000313" key="3">
    <source>
        <dbReference type="Proteomes" id="UP001497644"/>
    </source>
</evidence>
<evidence type="ECO:0008006" key="4">
    <source>
        <dbReference type="Google" id="ProtNLM"/>
    </source>
</evidence>
<feature type="chain" id="PRO_5043550772" description="Transposase domain-containing protein" evidence="1">
    <location>
        <begin position="17"/>
        <end position="720"/>
    </location>
</feature>
<name>A0AAV2NZB9_9HYME</name>
<evidence type="ECO:0000256" key="1">
    <source>
        <dbReference type="SAM" id="SignalP"/>
    </source>
</evidence>
<dbReference type="Proteomes" id="UP001497644">
    <property type="component" value="Chromosome 6"/>
</dbReference>
<feature type="signal peptide" evidence="1">
    <location>
        <begin position="1"/>
        <end position="16"/>
    </location>
</feature>
<dbReference type="InterPro" id="IPR004242">
    <property type="entry name" value="Transposase_21"/>
</dbReference>
<accession>A0AAV2NZB9</accession>
<dbReference type="Pfam" id="PF02992">
    <property type="entry name" value="Transposase_21"/>
    <property type="match status" value="1"/>
</dbReference>
<dbReference type="AlphaFoldDB" id="A0AAV2NZB9"/>
<evidence type="ECO:0000313" key="2">
    <source>
        <dbReference type="EMBL" id="CAL1685139.1"/>
    </source>
</evidence>
<gene>
    <name evidence="2" type="ORF">LPLAT_LOCUS10698</name>
</gene>
<organism evidence="2 3">
    <name type="scientific">Lasius platythorax</name>
    <dbReference type="NCBI Taxonomy" id="488582"/>
    <lineage>
        <taxon>Eukaryota</taxon>
        <taxon>Metazoa</taxon>
        <taxon>Ecdysozoa</taxon>
        <taxon>Arthropoda</taxon>
        <taxon>Hexapoda</taxon>
        <taxon>Insecta</taxon>
        <taxon>Pterygota</taxon>
        <taxon>Neoptera</taxon>
        <taxon>Endopterygota</taxon>
        <taxon>Hymenoptera</taxon>
        <taxon>Apocrita</taxon>
        <taxon>Aculeata</taxon>
        <taxon>Formicoidea</taxon>
        <taxon>Formicidae</taxon>
        <taxon>Formicinae</taxon>
        <taxon>Lasius</taxon>
        <taxon>Lasius</taxon>
    </lineage>
</organism>
<keyword evidence="3" id="KW-1185">Reference proteome</keyword>
<keyword evidence="1" id="KW-0732">Signal</keyword>
<protein>
    <recommendedName>
        <fullName evidence="4">Transposase domain-containing protein</fullName>
    </recommendedName>
</protein>
<dbReference type="PANTHER" id="PTHR46579:SF1">
    <property type="entry name" value="F5_8 TYPE C DOMAIN-CONTAINING PROTEIN"/>
    <property type="match status" value="1"/>
</dbReference>
<reference evidence="2" key="1">
    <citation type="submission" date="2024-04" db="EMBL/GenBank/DDBJ databases">
        <authorList>
            <consortium name="Molecular Ecology Group"/>
        </authorList>
    </citation>
    <scope>NUCLEOTIDE SEQUENCE</scope>
</reference>
<sequence>MLIILTLLLHHNLTMSCIEDIIIALQLHCLREGFKKNSLYKFRKFFRLNQTEIIKHFYCKFCTRELRTINDECPSCPRKKNSYFVQLPIVNQLKEMYMRNEFFEKLQWRFRRSVPSEGVITDIYDGQLYQAWVNNGFLSDPRNISFSWYTDGIPVFKSSKISIWPVYLTINELPFNERKKRENTLLLGYWFDDKKPHMNFLIYKFRQELEQIFEGIKINLPDNNNIIVRGIVLMGICDLPAKSECLNFIQFNGDFGCPSCLCKGERVPILPKGFVHVYPYNDQLQLRTSQQSVEYANLATSDHPIMGVKGHSVFSKIMPDFIKGIGIDRMHCADGGVIKKILMLLSDVKYRNKVFSLYPVLDAVNDRLIAIKPPKFVHRMPRSIADLIHWKASKLKMFCFYYSVPIFEGIMRVDYFEHFLRLIIALSILSSDFITEHMMEISKDLLHRFVREFQLLYGIEFCSINLHQLLHLPDCVRNLGPLWAYTCYEYEDINGQLLKLIHGTSHIDSQIAQSQHQFIKMRRFIELLQEDDVRNFCLRRKKQVKILEQVFEHCYSVGVYKKLEVVSDVVLDALQRTGLLRNNISLYQYFRLLKHNKLYVAEMYKHNLQTQSSLVQYRDNGEVGFGIIDYFIKLFHCNCVQDICNCVSQHYAIIREIVNWEMFVAQGNQFTYTSESFLHKCSETNRIKVIPVESFINLCIFIKLRNQAYFAIPINKEELE</sequence>
<proteinExistence type="predicted"/>
<dbReference type="EMBL" id="OZ034829">
    <property type="protein sequence ID" value="CAL1685139.1"/>
    <property type="molecule type" value="Genomic_DNA"/>
</dbReference>